<evidence type="ECO:0000259" key="10">
    <source>
        <dbReference type="PROSITE" id="PS50855"/>
    </source>
</evidence>
<dbReference type="InterPro" id="IPR023616">
    <property type="entry name" value="Cyt_c_oxase-like_su1_dom"/>
</dbReference>
<feature type="transmembrane region" description="Helical" evidence="9">
    <location>
        <begin position="60"/>
        <end position="84"/>
    </location>
</feature>
<organism evidence="11 12">
    <name type="scientific">Salinicola acroporae</name>
    <dbReference type="NCBI Taxonomy" id="1541440"/>
    <lineage>
        <taxon>Bacteria</taxon>
        <taxon>Pseudomonadati</taxon>
        <taxon>Pseudomonadota</taxon>
        <taxon>Gammaproteobacteria</taxon>
        <taxon>Oceanospirillales</taxon>
        <taxon>Halomonadaceae</taxon>
        <taxon>Salinicola</taxon>
    </lineage>
</organism>
<sequence length="250" mass="27869">MLKFHRDRQENPPPRQRWGQRAAFCWIVGFMLAFFPLYALGLLGMPRRSAAFFEPAYLPWTMAAMVGAVVILVAMLCLLIQLWISVRDRHANRVPGGDPWDGRSLEWSVSSPPPEYNFPVIPEVHSRDAYMRQKETGGGAHPRPDDYGDIEMPANSAMGPIFAITGFLLAFGLTWYQWWLIVAAGVASLIALIARGYVRDTTRLIPAAEVRRQHETWLATLASLTPVTRADEQSAANRGLPASPIEGAVQ</sequence>
<dbReference type="InterPro" id="IPR000883">
    <property type="entry name" value="Cyt_C_Oxase_1"/>
</dbReference>
<gene>
    <name evidence="11" type="ORF">CUR86_17490</name>
</gene>
<keyword evidence="7" id="KW-0408">Iron</keyword>
<feature type="transmembrane region" description="Helical" evidence="9">
    <location>
        <begin position="21"/>
        <end position="40"/>
    </location>
</feature>
<feature type="transmembrane region" description="Helical" evidence="9">
    <location>
        <begin position="178"/>
        <end position="198"/>
    </location>
</feature>
<evidence type="ECO:0000256" key="3">
    <source>
        <dbReference type="ARBA" id="ARBA00022617"/>
    </source>
</evidence>
<keyword evidence="9" id="KW-0812">Transmembrane</keyword>
<keyword evidence="9" id="KW-0472">Membrane</keyword>
<reference evidence="11" key="2">
    <citation type="submission" date="2017-11" db="EMBL/GenBank/DDBJ databases">
        <authorList>
            <person name="Das S.K."/>
        </authorList>
    </citation>
    <scope>NUCLEOTIDE SEQUENCE</scope>
    <source>
        <strain evidence="11">S4-41</strain>
    </source>
</reference>
<keyword evidence="9" id="KW-1133">Transmembrane helix</keyword>
<dbReference type="SUPFAM" id="SSF81442">
    <property type="entry name" value="Cytochrome c oxidase subunit I-like"/>
    <property type="match status" value="1"/>
</dbReference>
<evidence type="ECO:0000256" key="7">
    <source>
        <dbReference type="ARBA" id="ARBA00023004"/>
    </source>
</evidence>
<evidence type="ECO:0000256" key="6">
    <source>
        <dbReference type="ARBA" id="ARBA00022982"/>
    </source>
</evidence>
<evidence type="ECO:0000313" key="11">
    <source>
        <dbReference type="EMBL" id="MDH4574040.1"/>
    </source>
</evidence>
<evidence type="ECO:0000256" key="1">
    <source>
        <dbReference type="ARBA" id="ARBA00009578"/>
    </source>
</evidence>
<dbReference type="Proteomes" id="UP001162135">
    <property type="component" value="Unassembled WGS sequence"/>
</dbReference>
<keyword evidence="4" id="KW-0679">Respiratory chain</keyword>
<dbReference type="PANTHER" id="PTHR10422">
    <property type="entry name" value="CYTOCHROME C OXIDASE SUBUNIT 1"/>
    <property type="match status" value="1"/>
</dbReference>
<keyword evidence="2" id="KW-0813">Transport</keyword>
<name>A0ABT6IAE0_9GAMM</name>
<reference evidence="11" key="1">
    <citation type="journal article" date="2015" name="Antonie Van Leeuwenhoek">
        <title>Comparative 16S rRNA signatures and multilocus sequence analysis for the genus Salinicola and description of Salinicola acroporae sp. nov., isolated from coral Acropora digitifera.</title>
        <authorList>
            <person name="Lepcha R.T."/>
            <person name="Poddar A."/>
            <person name="Schumann P."/>
            <person name="Das S.K."/>
        </authorList>
    </citation>
    <scope>NUCLEOTIDE SEQUENCE</scope>
    <source>
        <strain evidence="11">S4-41</strain>
    </source>
</reference>
<comment type="caution">
    <text evidence="11">The sequence shown here is derived from an EMBL/GenBank/DDBJ whole genome shotgun (WGS) entry which is preliminary data.</text>
</comment>
<proteinExistence type="inferred from homology"/>
<keyword evidence="5" id="KW-0479">Metal-binding</keyword>
<evidence type="ECO:0000313" key="12">
    <source>
        <dbReference type="Proteomes" id="UP001162135"/>
    </source>
</evidence>
<dbReference type="Gene3D" id="1.20.210.10">
    <property type="entry name" value="Cytochrome c oxidase-like, subunit I domain"/>
    <property type="match status" value="1"/>
</dbReference>
<protein>
    <recommendedName>
        <fullName evidence="10">Cytochrome oxidase subunit I profile domain-containing protein</fullName>
    </recommendedName>
</protein>
<evidence type="ECO:0000256" key="8">
    <source>
        <dbReference type="ARBA" id="ARBA00023008"/>
    </source>
</evidence>
<dbReference type="EMBL" id="PGFS01000001">
    <property type="protein sequence ID" value="MDH4574040.1"/>
    <property type="molecule type" value="Genomic_DNA"/>
</dbReference>
<dbReference type="RefSeq" id="WP_110717602.1">
    <property type="nucleotide sequence ID" value="NZ_PGFS01000001.1"/>
</dbReference>
<dbReference type="PROSITE" id="PS50855">
    <property type="entry name" value="COX1"/>
    <property type="match status" value="1"/>
</dbReference>
<feature type="transmembrane region" description="Helical" evidence="9">
    <location>
        <begin position="152"/>
        <end position="172"/>
    </location>
</feature>
<feature type="domain" description="Cytochrome oxidase subunit I profile" evidence="10">
    <location>
        <begin position="1"/>
        <end position="125"/>
    </location>
</feature>
<dbReference type="PANTHER" id="PTHR10422:SF35">
    <property type="entry name" value="CYTOCHROME BO(3) UBIQUINOL OXIDASE SUBUNIT 1"/>
    <property type="match status" value="1"/>
</dbReference>
<evidence type="ECO:0000256" key="4">
    <source>
        <dbReference type="ARBA" id="ARBA00022660"/>
    </source>
</evidence>
<comment type="similarity">
    <text evidence="1">Belongs to the heme-copper respiratory oxidase family.</text>
</comment>
<evidence type="ECO:0000256" key="5">
    <source>
        <dbReference type="ARBA" id="ARBA00022723"/>
    </source>
</evidence>
<keyword evidence="12" id="KW-1185">Reference proteome</keyword>
<accession>A0ABT6IAE0</accession>
<evidence type="ECO:0000256" key="2">
    <source>
        <dbReference type="ARBA" id="ARBA00022448"/>
    </source>
</evidence>
<keyword evidence="8" id="KW-0186">Copper</keyword>
<dbReference type="InterPro" id="IPR036927">
    <property type="entry name" value="Cyt_c_oxase-like_su1_sf"/>
</dbReference>
<keyword evidence="6" id="KW-0249">Electron transport</keyword>
<keyword evidence="3" id="KW-0349">Heme</keyword>
<evidence type="ECO:0000256" key="9">
    <source>
        <dbReference type="SAM" id="Phobius"/>
    </source>
</evidence>